<evidence type="ECO:0000259" key="1">
    <source>
        <dbReference type="PROSITE" id="PS50904"/>
    </source>
</evidence>
<evidence type="ECO:0000313" key="3">
    <source>
        <dbReference type="Proteomes" id="UP000326458"/>
    </source>
</evidence>
<dbReference type="PANTHER" id="PTHR11158">
    <property type="entry name" value="MSF1/PX19 RELATED"/>
    <property type="match status" value="1"/>
</dbReference>
<comment type="caution">
    <text evidence="2">The sequence shown here is derived from an EMBL/GenBank/DDBJ whole genome shotgun (WGS) entry which is preliminary data.</text>
</comment>
<sequence>MHYFHVFDHPWEIVTTAAVQKYPNPMNLNPSERLHSHALLSTEWGLLSIVQEHSIVDAIEKTMELKSANISFTNKKGVSLGSYLEGLMAKAMECLIHKLNTEIEELTTLARGSIRRPMAAAAFVEK</sequence>
<reference evidence="2 3" key="1">
    <citation type="submission" date="2019-06" db="EMBL/GenBank/DDBJ databases">
        <title>Discovery of a novel chromosome fission-fusion reversal in muntjac.</title>
        <authorList>
            <person name="Mudd A.B."/>
            <person name="Bredeson J.V."/>
            <person name="Baum R."/>
            <person name="Hockemeyer D."/>
            <person name="Rokhsar D.S."/>
        </authorList>
    </citation>
    <scope>NUCLEOTIDE SEQUENCE [LARGE SCALE GENOMIC DNA]</scope>
    <source>
        <strain evidence="2">UTSW_UCB_Mm</strain>
        <tissue evidence="2">Fibroblast cell line</tissue>
    </source>
</reference>
<dbReference type="PROSITE" id="PS50904">
    <property type="entry name" value="PRELI_MSF1"/>
    <property type="match status" value="1"/>
</dbReference>
<keyword evidence="3" id="KW-1185">Reference proteome</keyword>
<proteinExistence type="predicted"/>
<dbReference type="AlphaFoldDB" id="A0A5N3V8T4"/>
<protein>
    <recommendedName>
        <fullName evidence="1">PRELI/MSF1 domain-containing protein</fullName>
    </recommendedName>
</protein>
<dbReference type="EMBL" id="VCEA01000003">
    <property type="protein sequence ID" value="KAB0345525.1"/>
    <property type="molecule type" value="Genomic_DNA"/>
</dbReference>
<dbReference type="GO" id="GO:0005758">
    <property type="term" value="C:mitochondrial intermembrane space"/>
    <property type="evidence" value="ECO:0007669"/>
    <property type="project" value="InterPro"/>
</dbReference>
<name>A0A5N3V8T4_MUNMU</name>
<gene>
    <name evidence="2" type="ORF">FD754_022451</name>
</gene>
<organism evidence="2 3">
    <name type="scientific">Muntiacus muntjak</name>
    <name type="common">Barking deer</name>
    <name type="synonym">Indian muntjac</name>
    <dbReference type="NCBI Taxonomy" id="9888"/>
    <lineage>
        <taxon>Eukaryota</taxon>
        <taxon>Metazoa</taxon>
        <taxon>Chordata</taxon>
        <taxon>Craniata</taxon>
        <taxon>Vertebrata</taxon>
        <taxon>Euteleostomi</taxon>
        <taxon>Mammalia</taxon>
        <taxon>Eutheria</taxon>
        <taxon>Laurasiatheria</taxon>
        <taxon>Artiodactyla</taxon>
        <taxon>Ruminantia</taxon>
        <taxon>Pecora</taxon>
        <taxon>Cervidae</taxon>
        <taxon>Muntiacinae</taxon>
        <taxon>Muntiacus</taxon>
    </lineage>
</organism>
<feature type="domain" description="PRELI/MSF1" evidence="1">
    <location>
        <begin position="1"/>
        <end position="126"/>
    </location>
</feature>
<dbReference type="InterPro" id="IPR006797">
    <property type="entry name" value="PRELI/MSF1_dom"/>
</dbReference>
<dbReference type="Proteomes" id="UP000326458">
    <property type="component" value="Unassembled WGS sequence"/>
</dbReference>
<accession>A0A5N3V8T4</accession>
<evidence type="ECO:0000313" key="2">
    <source>
        <dbReference type="EMBL" id="KAB0345525.1"/>
    </source>
</evidence>
<dbReference type="InterPro" id="IPR037365">
    <property type="entry name" value="Slowmo/Ups"/>
</dbReference>